<name>A0A4S2JBS8_9HYME</name>
<feature type="transmembrane region" description="Helical" evidence="2">
    <location>
        <begin position="12"/>
        <end position="32"/>
    </location>
</feature>
<dbReference type="STRING" id="300112.A0A4S2JBS8"/>
<dbReference type="GO" id="GO:0031175">
    <property type="term" value="P:neuron projection development"/>
    <property type="evidence" value="ECO:0007669"/>
    <property type="project" value="TreeGrafter"/>
</dbReference>
<gene>
    <name evidence="3" type="ORF">DBV15_10301</name>
</gene>
<keyword evidence="2" id="KW-0812">Transmembrane</keyword>
<protein>
    <recommendedName>
        <fullName evidence="5">Neuronal membrane glycoprotein M6-b</fullName>
    </recommendedName>
</protein>
<proteinExistence type="predicted"/>
<organism evidence="3 4">
    <name type="scientific">Temnothorax longispinosus</name>
    <dbReference type="NCBI Taxonomy" id="300112"/>
    <lineage>
        <taxon>Eukaryota</taxon>
        <taxon>Metazoa</taxon>
        <taxon>Ecdysozoa</taxon>
        <taxon>Arthropoda</taxon>
        <taxon>Hexapoda</taxon>
        <taxon>Insecta</taxon>
        <taxon>Pterygota</taxon>
        <taxon>Neoptera</taxon>
        <taxon>Endopterygota</taxon>
        <taxon>Hymenoptera</taxon>
        <taxon>Apocrita</taxon>
        <taxon>Aculeata</taxon>
        <taxon>Formicoidea</taxon>
        <taxon>Formicidae</taxon>
        <taxon>Myrmicinae</taxon>
        <taxon>Temnothorax</taxon>
    </lineage>
</organism>
<evidence type="ECO:0000313" key="4">
    <source>
        <dbReference type="Proteomes" id="UP000310200"/>
    </source>
</evidence>
<dbReference type="Pfam" id="PF01275">
    <property type="entry name" value="Myelin_PLP"/>
    <property type="match status" value="1"/>
</dbReference>
<feature type="transmembrane region" description="Helical" evidence="2">
    <location>
        <begin position="134"/>
        <end position="162"/>
    </location>
</feature>
<keyword evidence="4" id="KW-1185">Reference proteome</keyword>
<keyword evidence="2" id="KW-1133">Transmembrane helix</keyword>
<dbReference type="AlphaFoldDB" id="A0A4S2JBS8"/>
<feature type="transmembrane region" description="Helical" evidence="2">
    <location>
        <begin position="268"/>
        <end position="289"/>
    </location>
</feature>
<feature type="region of interest" description="Disordered" evidence="1">
    <location>
        <begin position="315"/>
        <end position="338"/>
    </location>
</feature>
<dbReference type="InterPro" id="IPR001614">
    <property type="entry name" value="Myelin_PLP"/>
</dbReference>
<accession>A0A4S2JBS8</accession>
<evidence type="ECO:0000256" key="2">
    <source>
        <dbReference type="SAM" id="Phobius"/>
    </source>
</evidence>
<dbReference type="Proteomes" id="UP000310200">
    <property type="component" value="Unassembled WGS sequence"/>
</dbReference>
<evidence type="ECO:0000313" key="3">
    <source>
        <dbReference type="EMBL" id="TGZ32079.1"/>
    </source>
</evidence>
<comment type="caution">
    <text evidence="3">The sequence shown here is derived from an EMBL/GenBank/DDBJ whole genome shotgun (WGS) entry which is preliminary data.</text>
</comment>
<dbReference type="EMBL" id="QBLH01003952">
    <property type="protein sequence ID" value="TGZ32079.1"/>
    <property type="molecule type" value="Genomic_DNA"/>
</dbReference>
<reference evidence="3 4" key="1">
    <citation type="journal article" date="2019" name="Philos. Trans. R. Soc. Lond., B, Biol. Sci.">
        <title>Ant behaviour and brain gene expression of defending hosts depend on the ecological success of the intruding social parasite.</title>
        <authorList>
            <person name="Kaur R."/>
            <person name="Stoldt M."/>
            <person name="Jongepier E."/>
            <person name="Feldmeyer B."/>
            <person name="Menzel F."/>
            <person name="Bornberg-Bauer E."/>
            <person name="Foitzik S."/>
        </authorList>
    </citation>
    <scope>NUCLEOTIDE SEQUENCE [LARGE SCALE GENOMIC DNA]</scope>
    <source>
        <tissue evidence="3">Whole body</tissue>
    </source>
</reference>
<sequence>MVIGRTPSSRGHAFFVFIVTVGSFIVALTIIFKMTRLNKLRQARESVPLRGNFGSNASLDRFSERSLHGLNSKERTCRNMCNECMARVPYATLIATIMCCLGVGIFCGTMYRGATLCALMMDQVFHLHLGWLEAVQLVFASIGACMAALGFMILCVGCLATGATRHKVYRAWRSRVGGRISCAVFMTIIYILQIVWLLIFAFLVITTLVFTIFWGLCSNPRVQSLDDCIDFTQFGFMFPNNTRVQDMQVCGPQEVKLFCKDFVEKAEVMFILATVASMLVILSLIHYLMCLSANYAHIRDHEKFQELQELQYLQDATDPDSPQPGMGTLGSHRGKDRF</sequence>
<feature type="transmembrane region" description="Helical" evidence="2">
    <location>
        <begin position="88"/>
        <end position="114"/>
    </location>
</feature>
<dbReference type="PANTHER" id="PTHR11683:SF12">
    <property type="entry name" value="M6, ISOFORM F"/>
    <property type="match status" value="1"/>
</dbReference>
<feature type="transmembrane region" description="Helical" evidence="2">
    <location>
        <begin position="183"/>
        <end position="216"/>
    </location>
</feature>
<evidence type="ECO:0008006" key="5">
    <source>
        <dbReference type="Google" id="ProtNLM"/>
    </source>
</evidence>
<dbReference type="PANTHER" id="PTHR11683">
    <property type="entry name" value="MYELIN PROTEOLIPID"/>
    <property type="match status" value="1"/>
</dbReference>
<evidence type="ECO:0000256" key="1">
    <source>
        <dbReference type="SAM" id="MobiDB-lite"/>
    </source>
</evidence>
<keyword evidence="2" id="KW-0472">Membrane</keyword>
<dbReference type="GO" id="GO:0005886">
    <property type="term" value="C:plasma membrane"/>
    <property type="evidence" value="ECO:0007669"/>
    <property type="project" value="TreeGrafter"/>
</dbReference>